<keyword evidence="1" id="KW-0472">Membrane</keyword>
<dbReference type="InterPro" id="IPR049177">
    <property type="entry name" value="MgtC_SapB_SrpB_YhiD_N"/>
</dbReference>
<evidence type="ECO:0000313" key="5">
    <source>
        <dbReference type="Proteomes" id="UP000308508"/>
    </source>
</evidence>
<dbReference type="RefSeq" id="WP_138348087.1">
    <property type="nucleotide sequence ID" value="NZ_SROY01000002.1"/>
</dbReference>
<comment type="caution">
    <text evidence="4">The sequence shown here is derived from an EMBL/GenBank/DDBJ whole genome shotgun (WGS) entry which is preliminary data.</text>
</comment>
<protein>
    <submittedName>
        <fullName evidence="4">DUF4010 domain-containing protein</fullName>
    </submittedName>
</protein>
<dbReference type="Pfam" id="PF13194">
    <property type="entry name" value="DUF4010"/>
    <property type="match status" value="1"/>
</dbReference>
<name>A0A5R9PGM9_9GAMM</name>
<dbReference type="STRING" id="1123377.GCA_000423885_00731"/>
<dbReference type="Pfam" id="PF02308">
    <property type="entry name" value="MgtC"/>
    <property type="match status" value="1"/>
</dbReference>
<feature type="transmembrane region" description="Helical" evidence="1">
    <location>
        <begin position="171"/>
        <end position="188"/>
    </location>
</feature>
<keyword evidence="1" id="KW-1133">Transmembrane helix</keyword>
<feature type="transmembrane region" description="Helical" evidence="1">
    <location>
        <begin position="6"/>
        <end position="23"/>
    </location>
</feature>
<dbReference type="Proteomes" id="UP000308508">
    <property type="component" value="Unassembled WGS sequence"/>
</dbReference>
<gene>
    <name evidence="4" type="ORF">E5S66_05060</name>
</gene>
<feature type="transmembrane region" description="Helical" evidence="1">
    <location>
        <begin position="58"/>
        <end position="78"/>
    </location>
</feature>
<dbReference type="EMBL" id="SROY01000002">
    <property type="protein sequence ID" value="TLX21908.1"/>
    <property type="molecule type" value="Genomic_DNA"/>
</dbReference>
<feature type="transmembrane region" description="Helical" evidence="1">
    <location>
        <begin position="261"/>
        <end position="282"/>
    </location>
</feature>
<dbReference type="PANTHER" id="PTHR39084:SF1">
    <property type="entry name" value="DUF4010 DOMAIN-CONTAINING PROTEIN"/>
    <property type="match status" value="1"/>
</dbReference>
<organism evidence="4 5">
    <name type="scientific">Thermomonas fusca</name>
    <dbReference type="NCBI Taxonomy" id="215690"/>
    <lineage>
        <taxon>Bacteria</taxon>
        <taxon>Pseudomonadati</taxon>
        <taxon>Pseudomonadota</taxon>
        <taxon>Gammaproteobacteria</taxon>
        <taxon>Lysobacterales</taxon>
        <taxon>Lysobacteraceae</taxon>
        <taxon>Thermomonas</taxon>
    </lineage>
</organism>
<keyword evidence="5" id="KW-1185">Reference proteome</keyword>
<feature type="transmembrane region" description="Helical" evidence="1">
    <location>
        <begin position="90"/>
        <end position="121"/>
    </location>
</feature>
<sequence>MMADLDILRGLAVALGLGLLVGVERERRRADDGHDVAGVRTFALIALAGAIAERIGGIGIALGGAFVVLAALAGYRASRGRDPGLTTETAMLLVFLLGVLAMRELVLAAGLGVAVTLLLAMKTRAHHFVHQVLTDQELHDALLLAAAATVVLPLLPDRAIDPWAVLNPRKLWLLAVIVMAISALGHIAKRAYGARTGLMLAGFAGGFASSAATIASMGARARREPALASACAGAGMISNISTVVQLGVVVGLMSPPLLARLWPALLASGLAVTAFALVAARAARDVPADLQAPEGRAFEPRQALLFVALLATVMLVAAWLQAWLGEVALGAVMAVSGLADAHAAAASAAQLVAAGRIEADVALTGIALGLATNSATKFGLAWASGGRAYALRLLPGIVAMLLAFMLTLRLS</sequence>
<keyword evidence="1" id="KW-0812">Transmembrane</keyword>
<evidence type="ECO:0000256" key="1">
    <source>
        <dbReference type="SAM" id="Phobius"/>
    </source>
</evidence>
<feature type="transmembrane region" description="Helical" evidence="1">
    <location>
        <begin position="194"/>
        <end position="215"/>
    </location>
</feature>
<feature type="domain" description="DUF4010" evidence="3">
    <location>
        <begin position="176"/>
        <end position="385"/>
    </location>
</feature>
<feature type="domain" description="MgtC/SapB/SrpB/YhiD N-terminal" evidence="2">
    <location>
        <begin position="11"/>
        <end position="126"/>
    </location>
</feature>
<feature type="transmembrane region" description="Helical" evidence="1">
    <location>
        <begin position="389"/>
        <end position="408"/>
    </location>
</feature>
<dbReference type="AlphaFoldDB" id="A0A5R9PGM9"/>
<accession>A0A5R9PGM9</accession>
<proteinExistence type="predicted"/>
<evidence type="ECO:0000259" key="3">
    <source>
        <dbReference type="Pfam" id="PF13194"/>
    </source>
</evidence>
<reference evidence="4 5" key="1">
    <citation type="submission" date="2019-04" db="EMBL/GenBank/DDBJ databases">
        <authorList>
            <person name="Grouzdev D.S."/>
            <person name="Nazina T.N."/>
        </authorList>
    </citation>
    <scope>NUCLEOTIDE SEQUENCE [LARGE SCALE GENOMIC DNA]</scope>
    <source>
        <strain evidence="4 5">SHC 3-19</strain>
    </source>
</reference>
<dbReference type="InterPro" id="IPR025105">
    <property type="entry name" value="DUF4010"/>
</dbReference>
<feature type="transmembrane region" description="Helical" evidence="1">
    <location>
        <begin position="227"/>
        <end position="249"/>
    </location>
</feature>
<evidence type="ECO:0000313" key="4">
    <source>
        <dbReference type="EMBL" id="TLX21908.1"/>
    </source>
</evidence>
<dbReference type="PANTHER" id="PTHR39084">
    <property type="entry name" value="MEMBRANE PROTEIN-RELATED"/>
    <property type="match status" value="1"/>
</dbReference>
<feature type="transmembrane region" description="Helical" evidence="1">
    <location>
        <begin position="303"/>
        <end position="322"/>
    </location>
</feature>
<evidence type="ECO:0000259" key="2">
    <source>
        <dbReference type="Pfam" id="PF02308"/>
    </source>
</evidence>